<dbReference type="CDD" id="cd18793">
    <property type="entry name" value="SF2_C_SNF"/>
    <property type="match status" value="1"/>
</dbReference>
<dbReference type="InterPro" id="IPR014001">
    <property type="entry name" value="Helicase_ATP-bd"/>
</dbReference>
<keyword evidence="3" id="KW-0347">Helicase</keyword>
<dbReference type="GO" id="GO:0005524">
    <property type="term" value="F:ATP binding"/>
    <property type="evidence" value="ECO:0007669"/>
    <property type="project" value="InterPro"/>
</dbReference>
<organism evidence="3 4">
    <name type="scientific">Methyloceanibacter caenitepidi</name>
    <dbReference type="NCBI Taxonomy" id="1384459"/>
    <lineage>
        <taxon>Bacteria</taxon>
        <taxon>Pseudomonadati</taxon>
        <taxon>Pseudomonadota</taxon>
        <taxon>Alphaproteobacteria</taxon>
        <taxon>Hyphomicrobiales</taxon>
        <taxon>Hyphomicrobiaceae</taxon>
        <taxon>Methyloceanibacter</taxon>
    </lineage>
</organism>
<protein>
    <submittedName>
        <fullName evidence="3">Superfamily II DNA/RNA helicases, SNF2 family</fullName>
    </submittedName>
</protein>
<dbReference type="GO" id="GO:0006281">
    <property type="term" value="P:DNA repair"/>
    <property type="evidence" value="ECO:0007669"/>
    <property type="project" value="TreeGrafter"/>
</dbReference>
<dbReference type="GO" id="GO:0004386">
    <property type="term" value="F:helicase activity"/>
    <property type="evidence" value="ECO:0007669"/>
    <property type="project" value="UniProtKB-KW"/>
</dbReference>
<dbReference type="Gene3D" id="3.40.50.300">
    <property type="entry name" value="P-loop containing nucleotide triphosphate hydrolases"/>
    <property type="match status" value="1"/>
</dbReference>
<keyword evidence="3" id="KW-0067">ATP-binding</keyword>
<keyword evidence="4" id="KW-1185">Reference proteome</keyword>
<evidence type="ECO:0000313" key="3">
    <source>
        <dbReference type="EMBL" id="BAQ16075.1"/>
    </source>
</evidence>
<accession>A0A0A8JZS8</accession>
<sequence length="426" mass="46755">MTLSLRPYQEAGRDFLAGSEAALLADDMRLGKCAQSISAARKIGATLLTVVCPASVCETWRREFRKWWPGGDYDLQVWSYDMAARGKAHRWTGIDILILDEAHYLKSSKAKRTQAIFGKKCDGADGLVAQADRVWLLTGTPMPNNPSELWPMLRALAPERILSPRTGKPWNLWQFVNKFCKTEYNPHAPQTPRIIGAKNHDALAVKLDGFMLRRTMAEVKPEVPPLQVEPLYLEGALPKFAACSPEIEVVRKALAEDGVDGLRKVAAHVATLRRYTGLAKVEPVVRWVKDWLDGGGRKIVLMAQHVDVIAGLCEAFPSDHALIRGSGTSRGRQASVDAFHTPGGPRVFIGQLQAAGTGIDLSAARDVLFVESSWVPAENAQAANRIVSVQDPQPRIATFATLAGSIDEDIQEAVRRKTADILRIVG</sequence>
<gene>
    <name evidence="3" type="ORF">GL4_0612</name>
</gene>
<dbReference type="RefSeq" id="WP_045364387.1">
    <property type="nucleotide sequence ID" value="NZ_AP014648.1"/>
</dbReference>
<dbReference type="PANTHER" id="PTHR45766:SF6">
    <property type="entry name" value="SWI_SNF-RELATED MATRIX-ASSOCIATED ACTIN-DEPENDENT REGULATOR OF CHROMATIN SUBFAMILY A-LIKE PROTEIN 1"/>
    <property type="match status" value="1"/>
</dbReference>
<dbReference type="CDD" id="cd17919">
    <property type="entry name" value="DEXHc_Snf"/>
    <property type="match status" value="1"/>
</dbReference>
<dbReference type="Gene3D" id="3.40.50.10810">
    <property type="entry name" value="Tandem AAA-ATPase domain"/>
    <property type="match status" value="1"/>
</dbReference>
<dbReference type="InterPro" id="IPR027417">
    <property type="entry name" value="P-loop_NTPase"/>
</dbReference>
<evidence type="ECO:0000313" key="4">
    <source>
        <dbReference type="Proteomes" id="UP000031643"/>
    </source>
</evidence>
<dbReference type="AlphaFoldDB" id="A0A0A8JZS8"/>
<keyword evidence="3" id="KW-0547">Nucleotide-binding</keyword>
<dbReference type="InterPro" id="IPR038718">
    <property type="entry name" value="SNF2-like_sf"/>
</dbReference>
<evidence type="ECO:0000259" key="2">
    <source>
        <dbReference type="PROSITE" id="PS51192"/>
    </source>
</evidence>
<name>A0A0A8JZS8_9HYPH</name>
<dbReference type="PANTHER" id="PTHR45766">
    <property type="entry name" value="DNA ANNEALING HELICASE AND ENDONUCLEASE ZRANB3 FAMILY MEMBER"/>
    <property type="match status" value="1"/>
</dbReference>
<dbReference type="EMBL" id="AP014648">
    <property type="protein sequence ID" value="BAQ16075.1"/>
    <property type="molecule type" value="Genomic_DNA"/>
</dbReference>
<dbReference type="Proteomes" id="UP000031643">
    <property type="component" value="Chromosome"/>
</dbReference>
<reference evidence="3 4" key="1">
    <citation type="submission" date="2014-09" db="EMBL/GenBank/DDBJ databases">
        <title>Genome sequencing of Methyloceanibacter caenitepidi Gela4.</title>
        <authorList>
            <person name="Takeuchi M."/>
            <person name="Susumu S."/>
            <person name="Kamagata Y."/>
            <person name="Oshima K."/>
            <person name="Hattori M."/>
            <person name="Iwasaki W."/>
        </authorList>
    </citation>
    <scope>NUCLEOTIDE SEQUENCE [LARGE SCALE GENOMIC DNA]</scope>
    <source>
        <strain evidence="3 4">Gela4</strain>
    </source>
</reference>
<dbReference type="PROSITE" id="PS51192">
    <property type="entry name" value="HELICASE_ATP_BIND_1"/>
    <property type="match status" value="1"/>
</dbReference>
<dbReference type="InterPro" id="IPR000330">
    <property type="entry name" value="SNF2_N"/>
</dbReference>
<dbReference type="InterPro" id="IPR049730">
    <property type="entry name" value="SNF2/RAD54-like_C"/>
</dbReference>
<evidence type="ECO:0000256" key="1">
    <source>
        <dbReference type="ARBA" id="ARBA00022801"/>
    </source>
</evidence>
<dbReference type="SMART" id="SM00487">
    <property type="entry name" value="DEXDc"/>
    <property type="match status" value="1"/>
</dbReference>
<dbReference type="KEGG" id="mcg:GL4_0612"/>
<dbReference type="GO" id="GO:0031297">
    <property type="term" value="P:replication fork processing"/>
    <property type="evidence" value="ECO:0007669"/>
    <property type="project" value="TreeGrafter"/>
</dbReference>
<dbReference type="SUPFAM" id="SSF52540">
    <property type="entry name" value="P-loop containing nucleoside triphosphate hydrolases"/>
    <property type="match status" value="2"/>
</dbReference>
<dbReference type="GO" id="GO:0016787">
    <property type="term" value="F:hydrolase activity"/>
    <property type="evidence" value="ECO:0007669"/>
    <property type="project" value="UniProtKB-KW"/>
</dbReference>
<feature type="domain" description="Helicase ATP-binding" evidence="2">
    <location>
        <begin position="13"/>
        <end position="159"/>
    </location>
</feature>
<keyword evidence="1" id="KW-0378">Hydrolase</keyword>
<dbReference type="HOGENOM" id="CLU_000315_17_11_5"/>
<proteinExistence type="predicted"/>
<dbReference type="Pfam" id="PF00176">
    <property type="entry name" value="SNF2-rel_dom"/>
    <property type="match status" value="1"/>
</dbReference>
<dbReference type="OrthoDB" id="9814088at2"/>
<dbReference type="InterPro" id="IPR001650">
    <property type="entry name" value="Helicase_C-like"/>
</dbReference>
<dbReference type="STRING" id="1384459.GL4_0612"/>
<dbReference type="Pfam" id="PF00271">
    <property type="entry name" value="Helicase_C"/>
    <property type="match status" value="1"/>
</dbReference>